<gene>
    <name evidence="5" type="ORF">GCM10022380_82080</name>
</gene>
<dbReference type="Gene3D" id="1.10.10.60">
    <property type="entry name" value="Homeodomain-like"/>
    <property type="match status" value="1"/>
</dbReference>
<dbReference type="Proteomes" id="UP001501624">
    <property type="component" value="Unassembled WGS sequence"/>
</dbReference>
<reference evidence="6" key="1">
    <citation type="journal article" date="2019" name="Int. J. Syst. Evol. Microbiol.">
        <title>The Global Catalogue of Microorganisms (GCM) 10K type strain sequencing project: providing services to taxonomists for standard genome sequencing and annotation.</title>
        <authorList>
            <consortium name="The Broad Institute Genomics Platform"/>
            <consortium name="The Broad Institute Genome Sequencing Center for Infectious Disease"/>
            <person name="Wu L."/>
            <person name="Ma J."/>
        </authorList>
    </citation>
    <scope>NUCLEOTIDE SEQUENCE [LARGE SCALE GENOMIC DNA]</scope>
    <source>
        <strain evidence="6">JCM 17017</strain>
    </source>
</reference>
<keyword evidence="2" id="KW-0238">DNA-binding</keyword>
<protein>
    <submittedName>
        <fullName evidence="5">Helix-turn-helix transcriptional regulator</fullName>
    </submittedName>
</protein>
<evidence type="ECO:0000313" key="6">
    <source>
        <dbReference type="Proteomes" id="UP001501624"/>
    </source>
</evidence>
<comment type="caution">
    <text evidence="5">The sequence shown here is derived from an EMBL/GenBank/DDBJ whole genome shotgun (WGS) entry which is preliminary data.</text>
</comment>
<dbReference type="InterPro" id="IPR018062">
    <property type="entry name" value="HTH_AraC-typ_CS"/>
</dbReference>
<dbReference type="InterPro" id="IPR018060">
    <property type="entry name" value="HTH_AraC"/>
</dbReference>
<keyword evidence="1" id="KW-0805">Transcription regulation</keyword>
<dbReference type="InterPro" id="IPR050204">
    <property type="entry name" value="AraC_XylS_family_regulators"/>
</dbReference>
<dbReference type="SUPFAM" id="SSF46689">
    <property type="entry name" value="Homeodomain-like"/>
    <property type="match status" value="1"/>
</dbReference>
<organism evidence="5 6">
    <name type="scientific">Amycolatopsis tucumanensis</name>
    <dbReference type="NCBI Taxonomy" id="401106"/>
    <lineage>
        <taxon>Bacteria</taxon>
        <taxon>Bacillati</taxon>
        <taxon>Actinomycetota</taxon>
        <taxon>Actinomycetes</taxon>
        <taxon>Pseudonocardiales</taxon>
        <taxon>Pseudonocardiaceae</taxon>
        <taxon>Amycolatopsis</taxon>
    </lineage>
</organism>
<accession>A0ABP7JQS4</accession>
<dbReference type="Pfam" id="PF12833">
    <property type="entry name" value="HTH_18"/>
    <property type="match status" value="1"/>
</dbReference>
<dbReference type="PROSITE" id="PS00041">
    <property type="entry name" value="HTH_ARAC_FAMILY_1"/>
    <property type="match status" value="1"/>
</dbReference>
<evidence type="ECO:0000313" key="5">
    <source>
        <dbReference type="EMBL" id="GAA3851723.1"/>
    </source>
</evidence>
<keyword evidence="3" id="KW-0804">Transcription</keyword>
<evidence type="ECO:0000256" key="3">
    <source>
        <dbReference type="ARBA" id="ARBA00023163"/>
    </source>
</evidence>
<dbReference type="SMART" id="SM00342">
    <property type="entry name" value="HTH_ARAC"/>
    <property type="match status" value="1"/>
</dbReference>
<name>A0ABP7JQS4_9PSEU</name>
<sequence length="283" mass="30444">MSYLRGTVARMVAVLSIASRAGVVVRLVRCGGGHRGWSAPEGRSSPELVLVRRGWFRRRTCAGVFEADPAVGYLSLPDEEETFAHPGGGDVCTAIQFAPSLWASLFGEHRPATPAVYVDAALEFAHRRFIASTRQADPDYALPESLLALTRAAIGPAPHLGTQAAPHPGARVTDRDIVARARIAIVERHLAAGTLLSLAELLHVSPFRLSRAFTREVGVPLTRYRNRIRVGLVLERLEAGDTDLAGLAADLGFADQAHLTRTVKEHVGHPPAALRRLLGTTGV</sequence>
<feature type="domain" description="HTH araC/xylS-type" evidence="4">
    <location>
        <begin position="180"/>
        <end position="277"/>
    </location>
</feature>
<dbReference type="InterPro" id="IPR009057">
    <property type="entry name" value="Homeodomain-like_sf"/>
</dbReference>
<evidence type="ECO:0000256" key="1">
    <source>
        <dbReference type="ARBA" id="ARBA00023015"/>
    </source>
</evidence>
<proteinExistence type="predicted"/>
<dbReference type="EMBL" id="BAABCM010000020">
    <property type="protein sequence ID" value="GAA3851723.1"/>
    <property type="molecule type" value="Genomic_DNA"/>
</dbReference>
<dbReference type="PROSITE" id="PS01124">
    <property type="entry name" value="HTH_ARAC_FAMILY_2"/>
    <property type="match status" value="1"/>
</dbReference>
<dbReference type="PANTHER" id="PTHR46796">
    <property type="entry name" value="HTH-TYPE TRANSCRIPTIONAL ACTIVATOR RHAS-RELATED"/>
    <property type="match status" value="1"/>
</dbReference>
<evidence type="ECO:0000259" key="4">
    <source>
        <dbReference type="PROSITE" id="PS01124"/>
    </source>
</evidence>
<keyword evidence="6" id="KW-1185">Reference proteome</keyword>
<evidence type="ECO:0000256" key="2">
    <source>
        <dbReference type="ARBA" id="ARBA00023125"/>
    </source>
</evidence>